<evidence type="ECO:0000313" key="9">
    <source>
        <dbReference type="Proteomes" id="UP000567099"/>
    </source>
</evidence>
<dbReference type="SUPFAM" id="SSF55120">
    <property type="entry name" value="Pseudouridine synthase"/>
    <property type="match status" value="1"/>
</dbReference>
<dbReference type="InterPro" id="IPR006225">
    <property type="entry name" value="PsdUridine_synth_RluC/D"/>
</dbReference>
<protein>
    <submittedName>
        <fullName evidence="6">23S rRNA pseudouridine1911/1915/1917 synthase</fullName>
    </submittedName>
    <submittedName>
        <fullName evidence="5">Ribosomal large subunit pseudouridine synthase D</fullName>
        <ecNumber evidence="5 6">5.4.99.23</ecNumber>
    </submittedName>
</protein>
<dbReference type="AlphaFoldDB" id="A0A2L1CCY8"/>
<dbReference type="GO" id="GO:0000455">
    <property type="term" value="P:enzyme-directed rRNA pseudouridine synthesis"/>
    <property type="evidence" value="ECO:0007669"/>
    <property type="project" value="TreeGrafter"/>
</dbReference>
<reference evidence="8" key="1">
    <citation type="journal article" date="2018" name="Genome Announc.">
        <title>Complete Genome Sequence of the Methanococcus maripaludis Type Strain JJ (DSM 2067), a Model for Selenoprotein Synthesis in Archaea.</title>
        <authorList>
            <person name="Poehlein A."/>
            <person name="Heym D."/>
            <person name="Quitzke V."/>
            <person name="Fersch J."/>
            <person name="Daniel R."/>
            <person name="Rother M."/>
        </authorList>
    </citation>
    <scope>NUCLEOTIDE SEQUENCE [LARGE SCALE GENOMIC DNA]</scope>
    <source>
        <strain evidence="8">DSM 2067</strain>
    </source>
</reference>
<name>A0A2L1CCY8_METMI</name>
<evidence type="ECO:0000313" key="5">
    <source>
        <dbReference type="EMBL" id="AVB77214.1"/>
    </source>
</evidence>
<dbReference type="NCBIfam" id="TIGR00005">
    <property type="entry name" value="rluA_subfam"/>
    <property type="match status" value="1"/>
</dbReference>
<keyword evidence="3" id="KW-0694">RNA-binding</keyword>
<dbReference type="Proteomes" id="UP000239462">
    <property type="component" value="Chromosome"/>
</dbReference>
<gene>
    <name evidence="5" type="primary">rluD</name>
    <name evidence="6" type="ORF">HNP94_000724</name>
    <name evidence="7" type="ORF">HNP96_000291</name>
    <name evidence="5" type="ORF">MMJJ_18440</name>
</gene>
<dbReference type="PANTHER" id="PTHR21600:SF44">
    <property type="entry name" value="RIBOSOMAL LARGE SUBUNIT PSEUDOURIDINE SYNTHASE D"/>
    <property type="match status" value="1"/>
</dbReference>
<evidence type="ECO:0000313" key="7">
    <source>
        <dbReference type="EMBL" id="MBB6496270.1"/>
    </source>
</evidence>
<evidence type="ECO:0000256" key="2">
    <source>
        <dbReference type="ARBA" id="ARBA00023235"/>
    </source>
</evidence>
<feature type="domain" description="Pseudouridine synthase RsuA/RluA-like" evidence="4">
    <location>
        <begin position="90"/>
        <end position="240"/>
    </location>
</feature>
<dbReference type="EC" id="5.4.99.23" evidence="5 6"/>
<dbReference type="CDD" id="cd02869">
    <property type="entry name" value="PseudoU_synth_RluA_like"/>
    <property type="match status" value="1"/>
</dbReference>
<accession>A0A2L1CCY8</accession>
<keyword evidence="2 5" id="KW-0413">Isomerase</keyword>
<dbReference type="Proteomes" id="UP000590564">
    <property type="component" value="Unassembled WGS sequence"/>
</dbReference>
<dbReference type="EMBL" id="CP026606">
    <property type="protein sequence ID" value="AVB77214.1"/>
    <property type="molecule type" value="Genomic_DNA"/>
</dbReference>
<sequence>MESQKKILKLTVDSKIVGNKLIDVLKDNFELSNKMIKKFDKENKIFVNSKNISLKSKLKENETVYVEIDCGINTIDPENLALNIIYEDDDLLIVDKPKNMVVHPTKNVLSKTLANAVSNHQKINNQNYKIRFVNRLDMDTTGLLIIAKDPYSHQRLAKQMDEGILEKIYIAVVNGHLDLKEGIIEDSIDLNDDGIKRELSNVGKISKTKYKVIEELKNASILEIKLLTGRTHQIRVHLSSTGNYIIGDTLYGEISNLIERQALHSYILRFIHPITKEKMEFSSKLPDDMENLIKNLKE</sequence>
<dbReference type="InterPro" id="IPR050188">
    <property type="entry name" value="RluA_PseudoU_synthase"/>
</dbReference>
<evidence type="ECO:0000313" key="10">
    <source>
        <dbReference type="Proteomes" id="UP000590564"/>
    </source>
</evidence>
<dbReference type="InterPro" id="IPR020103">
    <property type="entry name" value="PsdUridine_synth_cat_dom_sf"/>
</dbReference>
<evidence type="ECO:0000256" key="1">
    <source>
        <dbReference type="ARBA" id="ARBA00010876"/>
    </source>
</evidence>
<evidence type="ECO:0000313" key="6">
    <source>
        <dbReference type="EMBL" id="MBA2863724.1"/>
    </source>
</evidence>
<dbReference type="InterPro" id="IPR006145">
    <property type="entry name" value="PsdUridine_synth_RsuA/RluA"/>
</dbReference>
<dbReference type="EMBL" id="JACDUO010000001">
    <property type="protein sequence ID" value="MBA2863724.1"/>
    <property type="molecule type" value="Genomic_DNA"/>
</dbReference>
<dbReference type="InterPro" id="IPR006224">
    <property type="entry name" value="PsdUridine_synth_RluA-like_CS"/>
</dbReference>
<comment type="similarity">
    <text evidence="1">Belongs to the pseudouridine synthase RluA family.</text>
</comment>
<dbReference type="GO" id="GO:0160140">
    <property type="term" value="F:23S rRNA pseudouridine(1911/1915/1917) synthase activity"/>
    <property type="evidence" value="ECO:0007669"/>
    <property type="project" value="UniProtKB-EC"/>
</dbReference>
<evidence type="ECO:0000256" key="3">
    <source>
        <dbReference type="PROSITE-ProRule" id="PRU00182"/>
    </source>
</evidence>
<dbReference type="GO" id="GO:0003723">
    <property type="term" value="F:RNA binding"/>
    <property type="evidence" value="ECO:0007669"/>
    <property type="project" value="UniProtKB-KW"/>
</dbReference>
<dbReference type="PROSITE" id="PS50889">
    <property type="entry name" value="S4"/>
    <property type="match status" value="1"/>
</dbReference>
<dbReference type="Gene3D" id="3.30.2350.10">
    <property type="entry name" value="Pseudouridine synthase"/>
    <property type="match status" value="1"/>
</dbReference>
<dbReference type="Proteomes" id="UP000567099">
    <property type="component" value="Unassembled WGS sequence"/>
</dbReference>
<evidence type="ECO:0000313" key="8">
    <source>
        <dbReference type="Proteomes" id="UP000239462"/>
    </source>
</evidence>
<dbReference type="KEGG" id="mmad:MMJJ_18440"/>
<reference evidence="6 9" key="3">
    <citation type="submission" date="2020-07" db="EMBL/GenBank/DDBJ databases">
        <title>Genomic Encyclopedia of Type Strains, Phase IV (KMG-V): Genome sequencing to study the core and pangenomes of soil and plant-associated prokaryotes.</title>
        <authorList>
            <person name="Whitman W."/>
        </authorList>
    </citation>
    <scope>NUCLEOTIDE SEQUENCE [LARGE SCALE GENOMIC DNA]</scope>
    <source>
        <strain evidence="6 9">C13</strain>
        <strain evidence="7 10">D1</strain>
    </source>
</reference>
<reference evidence="5" key="2">
    <citation type="submission" date="2018-02" db="EMBL/GenBank/DDBJ databases">
        <title>Complete genome sequence of the Methanococcus maripaludis type strain JJ (DSM 2067), a model for selenoprotein synthesis in Archaea.</title>
        <authorList>
            <person name="Poehlein A."/>
            <person name="Heym D."/>
            <person name="Quitzke V."/>
            <person name="Fersch J."/>
            <person name="Daniel R."/>
            <person name="Rother M."/>
        </authorList>
    </citation>
    <scope>NUCLEOTIDE SEQUENCE [LARGE SCALE GENOMIC DNA]</scope>
    <source>
        <strain evidence="5">DSM 2067</strain>
    </source>
</reference>
<dbReference type="PROSITE" id="PS01129">
    <property type="entry name" value="PSI_RLU"/>
    <property type="match status" value="1"/>
</dbReference>
<dbReference type="PANTHER" id="PTHR21600">
    <property type="entry name" value="MITOCHONDRIAL RNA PSEUDOURIDINE SYNTHASE"/>
    <property type="match status" value="1"/>
</dbReference>
<dbReference type="GeneID" id="36102926"/>
<dbReference type="RefSeq" id="WP_104838552.1">
    <property type="nucleotide sequence ID" value="NZ_CP026606.1"/>
</dbReference>
<organism evidence="5 8">
    <name type="scientific">Methanococcus maripaludis</name>
    <name type="common">Methanococcus deltae</name>
    <dbReference type="NCBI Taxonomy" id="39152"/>
    <lineage>
        <taxon>Archaea</taxon>
        <taxon>Methanobacteriati</taxon>
        <taxon>Methanobacteriota</taxon>
        <taxon>Methanomada group</taxon>
        <taxon>Methanococci</taxon>
        <taxon>Methanococcales</taxon>
        <taxon>Methanococcaceae</taxon>
        <taxon>Methanococcus</taxon>
    </lineage>
</organism>
<dbReference type="EMBL" id="JACHED010000001">
    <property type="protein sequence ID" value="MBB6496270.1"/>
    <property type="molecule type" value="Genomic_DNA"/>
</dbReference>
<evidence type="ECO:0000259" key="4">
    <source>
        <dbReference type="Pfam" id="PF00849"/>
    </source>
</evidence>
<proteinExistence type="inferred from homology"/>
<dbReference type="Pfam" id="PF00849">
    <property type="entry name" value="PseudoU_synth_2"/>
    <property type="match status" value="1"/>
</dbReference>